<dbReference type="InterPro" id="IPR041698">
    <property type="entry name" value="Methyltransf_25"/>
</dbReference>
<evidence type="ECO:0000259" key="1">
    <source>
        <dbReference type="Pfam" id="PF13649"/>
    </source>
</evidence>
<keyword evidence="2" id="KW-0489">Methyltransferase</keyword>
<evidence type="ECO:0000313" key="3">
    <source>
        <dbReference type="Proteomes" id="UP000000844"/>
    </source>
</evidence>
<organism evidence="2 3">
    <name type="scientific">Stackebrandtia nassauensis (strain DSM 44728 / CIP 108903 / NRRL B-16338 / NBRC 102104 / LLR-40K-21)</name>
    <dbReference type="NCBI Taxonomy" id="446470"/>
    <lineage>
        <taxon>Bacteria</taxon>
        <taxon>Bacillati</taxon>
        <taxon>Actinomycetota</taxon>
        <taxon>Actinomycetes</taxon>
        <taxon>Glycomycetales</taxon>
        <taxon>Glycomycetaceae</taxon>
        <taxon>Stackebrandtia</taxon>
    </lineage>
</organism>
<dbReference type="InterPro" id="IPR029063">
    <property type="entry name" value="SAM-dependent_MTases_sf"/>
</dbReference>
<dbReference type="STRING" id="446470.Snas_4926"/>
<reference evidence="2 3" key="1">
    <citation type="journal article" date="2009" name="Stand. Genomic Sci.">
        <title>Complete genome sequence of Stackebrandtia nassauensis type strain (LLR-40K-21).</title>
        <authorList>
            <person name="Munk C."/>
            <person name="Lapidus A."/>
            <person name="Copeland A."/>
            <person name="Jando M."/>
            <person name="Mayilraj S."/>
            <person name="Glavina Del Rio T."/>
            <person name="Nolan M."/>
            <person name="Chen F."/>
            <person name="Lucas S."/>
            <person name="Tice H."/>
            <person name="Cheng J.F."/>
            <person name="Han C."/>
            <person name="Detter J.C."/>
            <person name="Bruce D."/>
            <person name="Goodwin L."/>
            <person name="Chain P."/>
            <person name="Pitluck S."/>
            <person name="Goker M."/>
            <person name="Ovchinikova G."/>
            <person name="Pati A."/>
            <person name="Ivanova N."/>
            <person name="Mavromatis K."/>
            <person name="Chen A."/>
            <person name="Palaniappan K."/>
            <person name="Land M."/>
            <person name="Hauser L."/>
            <person name="Chang Y.J."/>
            <person name="Jeffries C.D."/>
            <person name="Bristow J."/>
            <person name="Eisen J.A."/>
            <person name="Markowitz V."/>
            <person name="Hugenholtz P."/>
            <person name="Kyrpides N.C."/>
            <person name="Klenk H.P."/>
        </authorList>
    </citation>
    <scope>NUCLEOTIDE SEQUENCE [LARGE SCALE GENOMIC DNA]</scope>
    <source>
        <strain evidence="3">DSM 44728 / CIP 108903 / NRRL B-16338 / NBRC 102104 / LLR-40K-21</strain>
    </source>
</reference>
<protein>
    <submittedName>
        <fullName evidence="2">Methyltransferase type 11</fullName>
    </submittedName>
</protein>
<gene>
    <name evidence="2" type="ordered locus">Snas_4926</name>
</gene>
<sequence length="252" mass="25788">MDALKAVPSSRLAVVWSVVTGELARPMDCDTVEGPCRVVDVGGGTGGFAVPLAQAGYEVTVVDPSPNALAGLTRRAADAGVAERVTAVQGDTDALTGLVEPGSVRLVLCHSVLEMVDSPQLSMDAIASVLAPGGAASILGANRVGAVLSRALIGNLSAAMALLNDPDGRVGERDTLCRRFDPEELVTLVASGGLTVEQRHGVQVLADMTPGGRDTEPGAAQALREFEAATAALAPYRDIATHIHVLARKPVG</sequence>
<dbReference type="eggNOG" id="COG2227">
    <property type="taxonomic scope" value="Bacteria"/>
</dbReference>
<keyword evidence="3" id="KW-1185">Reference proteome</keyword>
<dbReference type="Pfam" id="PF13649">
    <property type="entry name" value="Methyltransf_25"/>
    <property type="match status" value="1"/>
</dbReference>
<dbReference type="KEGG" id="sna:Snas_4926"/>
<dbReference type="HOGENOM" id="CLU_061533_2_0_11"/>
<keyword evidence="2" id="KW-0808">Transferase</keyword>
<feature type="domain" description="Methyltransferase" evidence="1">
    <location>
        <begin position="38"/>
        <end position="134"/>
    </location>
</feature>
<proteinExistence type="predicted"/>
<dbReference type="SUPFAM" id="SSF53335">
    <property type="entry name" value="S-adenosyl-L-methionine-dependent methyltransferases"/>
    <property type="match status" value="1"/>
</dbReference>
<dbReference type="GO" id="GO:0032259">
    <property type="term" value="P:methylation"/>
    <property type="evidence" value="ECO:0007669"/>
    <property type="project" value="UniProtKB-KW"/>
</dbReference>
<dbReference type="EMBL" id="CP001778">
    <property type="protein sequence ID" value="ADD44567.1"/>
    <property type="molecule type" value="Genomic_DNA"/>
</dbReference>
<dbReference type="Gene3D" id="3.40.50.150">
    <property type="entry name" value="Vaccinia Virus protein VP39"/>
    <property type="match status" value="1"/>
</dbReference>
<dbReference type="Proteomes" id="UP000000844">
    <property type="component" value="Chromosome"/>
</dbReference>
<dbReference type="AlphaFoldDB" id="D3Q9M1"/>
<name>D3Q9M1_STANL</name>
<dbReference type="GO" id="GO:0008168">
    <property type="term" value="F:methyltransferase activity"/>
    <property type="evidence" value="ECO:0007669"/>
    <property type="project" value="UniProtKB-KW"/>
</dbReference>
<evidence type="ECO:0000313" key="2">
    <source>
        <dbReference type="EMBL" id="ADD44567.1"/>
    </source>
</evidence>
<dbReference type="RefSeq" id="WP_013020138.1">
    <property type="nucleotide sequence ID" value="NC_013947.1"/>
</dbReference>
<accession>D3Q9M1</accession>